<evidence type="ECO:0000313" key="2">
    <source>
        <dbReference type="EMBL" id="HJC36720.1"/>
    </source>
</evidence>
<reference evidence="2" key="2">
    <citation type="submission" date="2021-04" db="EMBL/GenBank/DDBJ databases">
        <authorList>
            <person name="Gilroy R."/>
        </authorList>
    </citation>
    <scope>NUCLEOTIDE SEQUENCE</scope>
    <source>
        <strain evidence="2">CHK187-11901</strain>
    </source>
</reference>
<sequence length="190" mass="22143">MNKKEEIHFRISMDDAFVDSLSGMMMNRRRLMQGKRRIKKCTTTCHTLLIQGFVLFCVGVFWLLQRGEGLLIMAHVLLMVVSFLLGLLWIFMGMANLLRFYQRRKHYRSGSEEASLLADDEGLTLCYEDWRHHEKWNDIQFCALAPDVIAIFYAHAGMILLPHTDALEATVRRLLEKYTDTCAMEAIVMY</sequence>
<keyword evidence="1" id="KW-0472">Membrane</keyword>
<accession>A0A9D2SWR7</accession>
<organism evidence="2 3">
    <name type="scientific">Candidatus Merdibacter merdavium</name>
    <dbReference type="NCBI Taxonomy" id="2838692"/>
    <lineage>
        <taxon>Bacteria</taxon>
        <taxon>Bacillati</taxon>
        <taxon>Bacillota</taxon>
        <taxon>Erysipelotrichia</taxon>
        <taxon>Erysipelotrichales</taxon>
        <taxon>Erysipelotrichaceae</taxon>
        <taxon>Merdibacter</taxon>
    </lineage>
</organism>
<protein>
    <recommendedName>
        <fullName evidence="4">YcxB-like protein domain-containing protein</fullName>
    </recommendedName>
</protein>
<feature type="transmembrane region" description="Helical" evidence="1">
    <location>
        <begin position="70"/>
        <end position="98"/>
    </location>
</feature>
<dbReference type="EMBL" id="DWWM01000042">
    <property type="protein sequence ID" value="HJC36720.1"/>
    <property type="molecule type" value="Genomic_DNA"/>
</dbReference>
<reference evidence="2" key="1">
    <citation type="journal article" date="2021" name="PeerJ">
        <title>Extensive microbial diversity within the chicken gut microbiome revealed by metagenomics and culture.</title>
        <authorList>
            <person name="Gilroy R."/>
            <person name="Ravi A."/>
            <person name="Getino M."/>
            <person name="Pursley I."/>
            <person name="Horton D.L."/>
            <person name="Alikhan N.F."/>
            <person name="Baker D."/>
            <person name="Gharbi K."/>
            <person name="Hall N."/>
            <person name="Watson M."/>
            <person name="Adriaenssens E.M."/>
            <person name="Foster-Nyarko E."/>
            <person name="Jarju S."/>
            <person name="Secka A."/>
            <person name="Antonio M."/>
            <person name="Oren A."/>
            <person name="Chaudhuri R.R."/>
            <person name="La Ragione R."/>
            <person name="Hildebrand F."/>
            <person name="Pallen M.J."/>
        </authorList>
    </citation>
    <scope>NUCLEOTIDE SEQUENCE</scope>
    <source>
        <strain evidence="2">CHK187-11901</strain>
    </source>
</reference>
<name>A0A9D2SWR7_9FIRM</name>
<comment type="caution">
    <text evidence="2">The sequence shown here is derived from an EMBL/GenBank/DDBJ whole genome shotgun (WGS) entry which is preliminary data.</text>
</comment>
<keyword evidence="1" id="KW-1133">Transmembrane helix</keyword>
<gene>
    <name evidence="2" type="ORF">H9702_06270</name>
</gene>
<dbReference type="AlphaFoldDB" id="A0A9D2SWR7"/>
<keyword evidence="1" id="KW-0812">Transmembrane</keyword>
<evidence type="ECO:0000256" key="1">
    <source>
        <dbReference type="SAM" id="Phobius"/>
    </source>
</evidence>
<evidence type="ECO:0000313" key="3">
    <source>
        <dbReference type="Proteomes" id="UP000823896"/>
    </source>
</evidence>
<proteinExistence type="predicted"/>
<evidence type="ECO:0008006" key="4">
    <source>
        <dbReference type="Google" id="ProtNLM"/>
    </source>
</evidence>
<feature type="transmembrane region" description="Helical" evidence="1">
    <location>
        <begin position="45"/>
        <end position="64"/>
    </location>
</feature>
<dbReference type="Proteomes" id="UP000823896">
    <property type="component" value="Unassembled WGS sequence"/>
</dbReference>